<protein>
    <submittedName>
        <fullName evidence="2">Uncharacterized protein</fullName>
    </submittedName>
</protein>
<dbReference type="EMBL" id="JAKIXB020000011">
    <property type="protein sequence ID" value="KAL1604306.1"/>
    <property type="molecule type" value="Genomic_DNA"/>
</dbReference>
<evidence type="ECO:0000313" key="3">
    <source>
        <dbReference type="Proteomes" id="UP001521222"/>
    </source>
</evidence>
<keyword evidence="3" id="KW-1185">Reference proteome</keyword>
<comment type="caution">
    <text evidence="2">The sequence shown here is derived from an EMBL/GenBank/DDBJ whole genome shotgun (WGS) entry which is preliminary data.</text>
</comment>
<gene>
    <name evidence="2" type="ORF">SLS59_004102</name>
</gene>
<proteinExistence type="predicted"/>
<accession>A0ABR3RIP0</accession>
<feature type="region of interest" description="Disordered" evidence="1">
    <location>
        <begin position="1"/>
        <end position="28"/>
    </location>
</feature>
<reference evidence="2 3" key="1">
    <citation type="submission" date="2024-02" db="EMBL/GenBank/DDBJ databases">
        <title>De novo assembly and annotation of 12 fungi associated with fruit tree decline syndrome in Ontario, Canada.</title>
        <authorList>
            <person name="Sulman M."/>
            <person name="Ellouze W."/>
            <person name="Ilyukhin E."/>
        </authorList>
    </citation>
    <scope>NUCLEOTIDE SEQUENCE [LARGE SCALE GENOMIC DNA]</scope>
    <source>
        <strain evidence="2 3">M97-236</strain>
    </source>
</reference>
<sequence length="238" mass="26441">MARRSVQAAPRPPANSQSSTSDVEGDDSQRVLALSSLLQTPKTNHKELQDFKARVAHDQKQLKALLEQRMWQAEAASTRRRNELTKAILDALQTPNRPVHRTPRTLGDTKIARNAVFKSVADVLMASEHLVGEYDQLDQLIVGIGDAEPEGVADAWAADIEKTDRLLKVGAESAIRNVKKVLGADIEADDVEDVREEAIEKMEAIENMKLNYELHTSLLYAERGVRKIVKSLSLEEGQ</sequence>
<dbReference type="Proteomes" id="UP001521222">
    <property type="component" value="Unassembled WGS sequence"/>
</dbReference>
<evidence type="ECO:0000313" key="2">
    <source>
        <dbReference type="EMBL" id="KAL1604306.1"/>
    </source>
</evidence>
<evidence type="ECO:0000256" key="1">
    <source>
        <dbReference type="SAM" id="MobiDB-lite"/>
    </source>
</evidence>
<name>A0ABR3RIP0_9PLEO</name>
<organism evidence="2 3">
    <name type="scientific">Nothophoma quercina</name>
    <dbReference type="NCBI Taxonomy" id="749835"/>
    <lineage>
        <taxon>Eukaryota</taxon>
        <taxon>Fungi</taxon>
        <taxon>Dikarya</taxon>
        <taxon>Ascomycota</taxon>
        <taxon>Pezizomycotina</taxon>
        <taxon>Dothideomycetes</taxon>
        <taxon>Pleosporomycetidae</taxon>
        <taxon>Pleosporales</taxon>
        <taxon>Pleosporineae</taxon>
        <taxon>Didymellaceae</taxon>
        <taxon>Nothophoma</taxon>
    </lineage>
</organism>